<reference evidence="1" key="1">
    <citation type="submission" date="2023-06" db="EMBL/GenBank/DDBJ databases">
        <title>MT1 and MT2 Draft Genomes of Novel Species.</title>
        <authorList>
            <person name="Venkateswaran K."/>
        </authorList>
    </citation>
    <scope>NUCLEOTIDE SEQUENCE</scope>
    <source>
        <strain evidence="1">F6_8S_P_1B</strain>
    </source>
</reference>
<keyword evidence="1" id="KW-0378">Hydrolase</keyword>
<dbReference type="InterPro" id="IPR040701">
    <property type="entry name" value="Bact_RF_family2"/>
</dbReference>
<keyword evidence="2" id="KW-1185">Reference proteome</keyword>
<evidence type="ECO:0000313" key="1">
    <source>
        <dbReference type="EMBL" id="MDN4613063.1"/>
    </source>
</evidence>
<dbReference type="RefSeq" id="WP_301209876.1">
    <property type="nucleotide sequence ID" value="NZ_JAROCF010000001.1"/>
</dbReference>
<dbReference type="Proteomes" id="UP001174208">
    <property type="component" value="Unassembled WGS sequence"/>
</dbReference>
<evidence type="ECO:0000313" key="2">
    <source>
        <dbReference type="Proteomes" id="UP001174208"/>
    </source>
</evidence>
<dbReference type="GO" id="GO:0016787">
    <property type="term" value="F:hydrolase activity"/>
    <property type="evidence" value="ECO:0007669"/>
    <property type="project" value="UniProtKB-KW"/>
</dbReference>
<comment type="caution">
    <text evidence="1">The sequence shown here is derived from an EMBL/GenBank/DDBJ whole genome shotgun (WGS) entry which is preliminary data.</text>
</comment>
<dbReference type="InterPro" id="IPR042226">
    <property type="entry name" value="eFR1_2_sf"/>
</dbReference>
<protein>
    <submittedName>
        <fullName evidence="1">Vms1/Ankzf1 family peptidyl-tRNA hydrolase</fullName>
    </submittedName>
</protein>
<dbReference type="EMBL" id="JAROCF010000001">
    <property type="protein sequence ID" value="MDN4613063.1"/>
    <property type="molecule type" value="Genomic_DNA"/>
</dbReference>
<gene>
    <name evidence="1" type="ORF">P5G50_01250</name>
</gene>
<sequence>MSARDLLSGPLAEPGPWVTVLADVSRDLNDPKRTNDLRHRAILDSLLEQGATQADHDAVQQALAAEHHSPSPSARFLAVREGAVEVNQVLLTQIQGDGWGRVGNALDPLPLLARDAFDFDALLVEAERDGATIWHRRSEFSDLRETDPGERVEGATDSLHKVPGGGWSHLRYQHHTEETWKHNEKEVAQRVSELVERFHPRIIVLAGDLRAVQLVRDALPSAATELLAAEPLEASAGDDREALFQRFERLIADVAATDEYARTQRLFSRSEGESRTEALGIGEVVSALQESQAATVFVPQAAPLGDDEGERTVIALDAAPWVSTAPEQDFGAGELGTVPASVGIARAAVLTDAEVVVTASGELPDDAPAAALLRWPVGPPQPE</sequence>
<name>A0ABT8K7T4_9MICO</name>
<dbReference type="Pfam" id="PF18844">
    <property type="entry name" value="baeRF_family2"/>
    <property type="match status" value="1"/>
</dbReference>
<organism evidence="1 2">
    <name type="scientific">Leifsonia williamsii</name>
    <dbReference type="NCBI Taxonomy" id="3035919"/>
    <lineage>
        <taxon>Bacteria</taxon>
        <taxon>Bacillati</taxon>
        <taxon>Actinomycetota</taxon>
        <taxon>Actinomycetes</taxon>
        <taxon>Micrococcales</taxon>
        <taxon>Microbacteriaceae</taxon>
        <taxon>Leifsonia</taxon>
    </lineage>
</organism>
<proteinExistence type="predicted"/>
<dbReference type="SUPFAM" id="SSF53137">
    <property type="entry name" value="Translational machinery components"/>
    <property type="match status" value="1"/>
</dbReference>
<dbReference type="Gene3D" id="3.30.420.60">
    <property type="entry name" value="eRF1 domain 2"/>
    <property type="match status" value="1"/>
</dbReference>
<accession>A0ABT8K7T4</accession>